<organism evidence="1 2">
    <name type="scientific">[Kitasatospora] papulosa</name>
    <dbReference type="NCBI Taxonomy" id="1464011"/>
    <lineage>
        <taxon>Bacteria</taxon>
        <taxon>Bacillati</taxon>
        <taxon>Actinomycetota</taxon>
        <taxon>Actinomycetes</taxon>
        <taxon>Kitasatosporales</taxon>
        <taxon>Streptomycetaceae</taxon>
        <taxon>Streptomyces</taxon>
    </lineage>
</organism>
<evidence type="ECO:0000313" key="2">
    <source>
        <dbReference type="Proteomes" id="UP001622496"/>
    </source>
</evidence>
<evidence type="ECO:0000313" key="1">
    <source>
        <dbReference type="EMBL" id="WTP69384.1"/>
    </source>
</evidence>
<name>A0ABZ1KAA7_9ACTN</name>
<proteinExistence type="predicted"/>
<sequence length="197" mass="20268">MAGQAQSMADAIAQLAVEQGAATPAVRGGDWRMAVVATVGADGTITTTDGIVARRTAAYEAPLVGDQIRIAQSGAGSWIAEGRLVPTTGDGWVAPALTSPWANFGSGYQPARYRLYACGDVSIEGVVGTGATSVTGTSAVFTLPSGCWPTATQMIGQVMNGNVTRQLTVNNLGQVRFVNLPAGTVTFITLNSRFSTL</sequence>
<gene>
    <name evidence="1" type="ORF">OG560_29760</name>
</gene>
<dbReference type="EMBL" id="CP108135">
    <property type="protein sequence ID" value="WTP69384.1"/>
    <property type="molecule type" value="Genomic_DNA"/>
</dbReference>
<protein>
    <submittedName>
        <fullName evidence="1">Uncharacterized protein</fullName>
    </submittedName>
</protein>
<reference evidence="1 2" key="1">
    <citation type="submission" date="2022-10" db="EMBL/GenBank/DDBJ databases">
        <title>The complete genomes of actinobacterial strains from the NBC collection.</title>
        <authorList>
            <person name="Joergensen T.S."/>
            <person name="Alvarez Arevalo M."/>
            <person name="Sterndorff E.B."/>
            <person name="Faurdal D."/>
            <person name="Vuksanovic O."/>
            <person name="Mourched A.-S."/>
            <person name="Charusanti P."/>
            <person name="Shaw S."/>
            <person name="Blin K."/>
            <person name="Weber T."/>
        </authorList>
    </citation>
    <scope>NUCLEOTIDE SEQUENCE [LARGE SCALE GENOMIC DNA]</scope>
    <source>
        <strain evidence="1 2">NBC_00185</strain>
    </source>
</reference>
<dbReference type="Proteomes" id="UP001622496">
    <property type="component" value="Chromosome"/>
</dbReference>
<keyword evidence="2" id="KW-1185">Reference proteome</keyword>
<accession>A0ABZ1KAA7</accession>
<dbReference type="RefSeq" id="WP_399883683.1">
    <property type="nucleotide sequence ID" value="NZ_CP108135.1"/>
</dbReference>